<feature type="domain" description="ABC transmembrane type-1" evidence="8">
    <location>
        <begin position="86"/>
        <end position="299"/>
    </location>
</feature>
<dbReference type="CDD" id="cd06261">
    <property type="entry name" value="TM_PBP2"/>
    <property type="match status" value="1"/>
</dbReference>
<evidence type="ECO:0000256" key="3">
    <source>
        <dbReference type="ARBA" id="ARBA00022475"/>
    </source>
</evidence>
<reference evidence="9 10" key="1">
    <citation type="journal article" date="2019" name="Int. J. Syst. Evol. Microbiol.">
        <title>The Global Catalogue of Microorganisms (GCM) 10K type strain sequencing project: providing services to taxonomists for standard genome sequencing and annotation.</title>
        <authorList>
            <consortium name="The Broad Institute Genomics Platform"/>
            <consortium name="The Broad Institute Genome Sequencing Center for Infectious Disease"/>
            <person name="Wu L."/>
            <person name="Ma J."/>
        </authorList>
    </citation>
    <scope>NUCLEOTIDE SEQUENCE [LARGE SCALE GENOMIC DNA]</scope>
    <source>
        <strain evidence="9 10">XZYJT29</strain>
    </source>
</reference>
<protein>
    <submittedName>
        <fullName evidence="9">Carbohydrate ABC transporter permease</fullName>
    </submittedName>
</protein>
<keyword evidence="10" id="KW-1185">Reference proteome</keyword>
<evidence type="ECO:0000256" key="4">
    <source>
        <dbReference type="ARBA" id="ARBA00022692"/>
    </source>
</evidence>
<dbReference type="SUPFAM" id="SSF161098">
    <property type="entry name" value="MetI-like"/>
    <property type="match status" value="1"/>
</dbReference>
<dbReference type="Proteomes" id="UP001596432">
    <property type="component" value="Unassembled WGS sequence"/>
</dbReference>
<evidence type="ECO:0000313" key="9">
    <source>
        <dbReference type="EMBL" id="MFC7141486.1"/>
    </source>
</evidence>
<keyword evidence="2 7" id="KW-0813">Transport</keyword>
<dbReference type="RefSeq" id="WP_274322566.1">
    <property type="nucleotide sequence ID" value="NZ_CP118158.1"/>
</dbReference>
<evidence type="ECO:0000256" key="7">
    <source>
        <dbReference type="RuleBase" id="RU363032"/>
    </source>
</evidence>
<evidence type="ECO:0000256" key="5">
    <source>
        <dbReference type="ARBA" id="ARBA00022989"/>
    </source>
</evidence>
<dbReference type="AlphaFoldDB" id="A0ABD5Y5A3"/>
<comment type="similarity">
    <text evidence="7">Belongs to the binding-protein-dependent transport system permease family.</text>
</comment>
<feature type="transmembrane region" description="Helical" evidence="7">
    <location>
        <begin position="121"/>
        <end position="144"/>
    </location>
</feature>
<dbReference type="GO" id="GO:0005886">
    <property type="term" value="C:plasma membrane"/>
    <property type="evidence" value="ECO:0007669"/>
    <property type="project" value="UniProtKB-SubCell"/>
</dbReference>
<gene>
    <name evidence="9" type="ORF">ACFQMA_16805</name>
</gene>
<name>A0ABD5Y5A3_9EURY</name>
<dbReference type="PANTHER" id="PTHR30193">
    <property type="entry name" value="ABC TRANSPORTER PERMEASE PROTEIN"/>
    <property type="match status" value="1"/>
</dbReference>
<feature type="transmembrane region" description="Helical" evidence="7">
    <location>
        <begin position="164"/>
        <end position="183"/>
    </location>
</feature>
<feature type="transmembrane region" description="Helical" evidence="7">
    <location>
        <begin position="281"/>
        <end position="300"/>
    </location>
</feature>
<dbReference type="GeneID" id="78821799"/>
<accession>A0ABD5Y5A3</accession>
<keyword evidence="5 7" id="KW-1133">Transmembrane helix</keyword>
<keyword evidence="6 7" id="KW-0472">Membrane</keyword>
<dbReference type="EMBL" id="JBHTAS010000001">
    <property type="protein sequence ID" value="MFC7141486.1"/>
    <property type="molecule type" value="Genomic_DNA"/>
</dbReference>
<keyword evidence="4 7" id="KW-0812">Transmembrane</keyword>
<dbReference type="InterPro" id="IPR035906">
    <property type="entry name" value="MetI-like_sf"/>
</dbReference>
<dbReference type="InterPro" id="IPR000515">
    <property type="entry name" value="MetI-like"/>
</dbReference>
<feature type="transmembrane region" description="Helical" evidence="7">
    <location>
        <begin position="81"/>
        <end position="109"/>
    </location>
</feature>
<evidence type="ECO:0000313" key="10">
    <source>
        <dbReference type="Proteomes" id="UP001596432"/>
    </source>
</evidence>
<proteinExistence type="inferred from homology"/>
<sequence length="311" mass="34752">MSQPTDTAKIAQYVGEESLTDRIRDHWIGYLFIAPTFVMFALLFYFPILRGVWLTFTNFSIDGSNAFIGLDNYFWLVSNDLFVYSLGWTLVFAFGALALQLFLGLLAALLLNEVRKGVGDWLQAVVFSPYFAAPLASGVIWMFFLGQNYGFVARLFRQFGLQPIAFLAEGVWPFVSLIVAQAWHDYAYAGIIYAAALKSIPPDQYEAAALDGAGRLRRFRDVTLPHLLTPTAIILAIRTTWNLAEFAQPYQLTGGGPGTSTMLLSILTYRVAYVNFEFGRAYTIGMVMIAISIVAAVVYLKTIQSEQQLYV</sequence>
<evidence type="ECO:0000259" key="8">
    <source>
        <dbReference type="PROSITE" id="PS50928"/>
    </source>
</evidence>
<dbReference type="Gene3D" id="1.10.3720.10">
    <property type="entry name" value="MetI-like"/>
    <property type="match status" value="1"/>
</dbReference>
<comment type="caution">
    <text evidence="9">The sequence shown here is derived from an EMBL/GenBank/DDBJ whole genome shotgun (WGS) entry which is preliminary data.</text>
</comment>
<comment type="subcellular location">
    <subcellularLocation>
        <location evidence="1 7">Cell membrane</location>
        <topology evidence="1 7">Multi-pass membrane protein</topology>
    </subcellularLocation>
</comment>
<evidence type="ECO:0000256" key="1">
    <source>
        <dbReference type="ARBA" id="ARBA00004651"/>
    </source>
</evidence>
<feature type="transmembrane region" description="Helical" evidence="7">
    <location>
        <begin position="27"/>
        <end position="48"/>
    </location>
</feature>
<dbReference type="Pfam" id="PF00528">
    <property type="entry name" value="BPD_transp_1"/>
    <property type="match status" value="1"/>
</dbReference>
<keyword evidence="3" id="KW-1003">Cell membrane</keyword>
<evidence type="ECO:0000256" key="6">
    <source>
        <dbReference type="ARBA" id="ARBA00023136"/>
    </source>
</evidence>
<evidence type="ECO:0000256" key="2">
    <source>
        <dbReference type="ARBA" id="ARBA00022448"/>
    </source>
</evidence>
<dbReference type="PROSITE" id="PS50928">
    <property type="entry name" value="ABC_TM1"/>
    <property type="match status" value="1"/>
</dbReference>
<dbReference type="PANTHER" id="PTHR30193:SF45">
    <property type="entry name" value="ABC TRANSPORTER PERMEASE PROTEIN"/>
    <property type="match status" value="1"/>
</dbReference>
<organism evidence="9 10">
    <name type="scientific">Halosimplex aquaticum</name>
    <dbReference type="NCBI Taxonomy" id="3026162"/>
    <lineage>
        <taxon>Archaea</taxon>
        <taxon>Methanobacteriati</taxon>
        <taxon>Methanobacteriota</taxon>
        <taxon>Stenosarchaea group</taxon>
        <taxon>Halobacteria</taxon>
        <taxon>Halobacteriales</taxon>
        <taxon>Haloarculaceae</taxon>
        <taxon>Halosimplex</taxon>
    </lineage>
</organism>
<dbReference type="InterPro" id="IPR051393">
    <property type="entry name" value="ABC_transporter_permease"/>
</dbReference>